<dbReference type="KEGG" id="cyn:Cyan7425_4208"/>
<dbReference type="eggNOG" id="COG0438">
    <property type="taxonomic scope" value="Bacteria"/>
</dbReference>
<sequence>MLIWKVHSLSWKTASIRYRCLMPKLRLEQIGYRSIVMQKSNIKFKFEPEDILIFVKSFSPSDLELAREAQAANVPIILDLCDNIFVQDYTDMDGYRQSDIFREMAKISRLIVVSVDALKDVIEQELDSKTPVVVIPDGLENNNDIAYALSYVKTKAYLLDYLRYPRFLTYGLGLLAQYSLKLVKITLKKPIRYFLEQWVKQEPPTPETADQDDVDRQDDHNLTNKIDDQSQHYSNHKTGYKKIIWFGHHGGAKHDSFGLLNLLELAPDLSQIGKEIDIELVVISNNERMYKKLFLGLPFQSSYLEWELFNSNTYIQSGDVTIIPNNRSAFSICKSANRAVLSLSLGVPVVANKIPAFEPFSDCMLFDDWQQGIKTYLTNPDLARAHVSKAQEIIRDQFGDDVIAQKWDEAIKSIQQIACQTA</sequence>
<evidence type="ECO:0008006" key="3">
    <source>
        <dbReference type="Google" id="ProtNLM"/>
    </source>
</evidence>
<proteinExistence type="predicted"/>
<dbReference type="HOGENOM" id="CLU_588863_0_0_3"/>
<dbReference type="STRING" id="395961.Cyan7425_4208"/>
<gene>
    <name evidence="2" type="ordered locus">Cyan7425_4208</name>
</gene>
<dbReference type="AlphaFoldDB" id="B8HXH6"/>
<dbReference type="EMBL" id="CP001344">
    <property type="protein sequence ID" value="ACL46521.1"/>
    <property type="molecule type" value="Genomic_DNA"/>
</dbReference>
<feature type="region of interest" description="Disordered" evidence="1">
    <location>
        <begin position="203"/>
        <end position="233"/>
    </location>
</feature>
<protein>
    <recommendedName>
        <fullName evidence="3">Glycosyl transferase group 1</fullName>
    </recommendedName>
</protein>
<reference evidence="2" key="1">
    <citation type="submission" date="2009-01" db="EMBL/GenBank/DDBJ databases">
        <title>Complete sequence of chromosome Cyanothece sp. PCC 7425.</title>
        <authorList>
            <consortium name="US DOE Joint Genome Institute"/>
            <person name="Lucas S."/>
            <person name="Copeland A."/>
            <person name="Lapidus A."/>
            <person name="Glavina del Rio T."/>
            <person name="Dalin E."/>
            <person name="Tice H."/>
            <person name="Bruce D."/>
            <person name="Goodwin L."/>
            <person name="Pitluck S."/>
            <person name="Sims D."/>
            <person name="Meineke L."/>
            <person name="Brettin T."/>
            <person name="Detter J.C."/>
            <person name="Han C."/>
            <person name="Larimer F."/>
            <person name="Land M."/>
            <person name="Hauser L."/>
            <person name="Kyrpides N."/>
            <person name="Ovchinnikova G."/>
            <person name="Liberton M."/>
            <person name="Stoeckel J."/>
            <person name="Banerjee A."/>
            <person name="Singh A."/>
            <person name="Page L."/>
            <person name="Sato H."/>
            <person name="Zhao L."/>
            <person name="Sherman L."/>
            <person name="Pakrasi H."/>
            <person name="Richardson P."/>
        </authorList>
    </citation>
    <scope>NUCLEOTIDE SEQUENCE</scope>
    <source>
        <strain evidence="2">PCC 7425</strain>
    </source>
</reference>
<feature type="compositionally biased region" description="Basic and acidic residues" evidence="1">
    <location>
        <begin position="217"/>
        <end position="230"/>
    </location>
</feature>
<evidence type="ECO:0000313" key="2">
    <source>
        <dbReference type="EMBL" id="ACL46521.1"/>
    </source>
</evidence>
<dbReference type="Gene3D" id="3.40.50.2000">
    <property type="entry name" value="Glycogen Phosphorylase B"/>
    <property type="match status" value="1"/>
</dbReference>
<dbReference type="OrthoDB" id="581374at2"/>
<accession>B8HXH6</accession>
<dbReference type="SUPFAM" id="SSF53756">
    <property type="entry name" value="UDP-Glycosyltransferase/glycogen phosphorylase"/>
    <property type="match status" value="1"/>
</dbReference>
<evidence type="ECO:0000256" key="1">
    <source>
        <dbReference type="SAM" id="MobiDB-lite"/>
    </source>
</evidence>
<name>B8HXH6_CYAP4</name>
<organism evidence="2">
    <name type="scientific">Cyanothece sp. (strain PCC 7425 / ATCC 29141)</name>
    <dbReference type="NCBI Taxonomy" id="395961"/>
    <lineage>
        <taxon>Bacteria</taxon>
        <taxon>Bacillati</taxon>
        <taxon>Cyanobacteriota</taxon>
        <taxon>Cyanophyceae</taxon>
        <taxon>Gomontiellales</taxon>
        <taxon>Cyanothecaceae</taxon>
        <taxon>Cyanothece</taxon>
    </lineage>
</organism>